<organism evidence="2 3">
    <name type="scientific">Seminavis robusta</name>
    <dbReference type="NCBI Taxonomy" id="568900"/>
    <lineage>
        <taxon>Eukaryota</taxon>
        <taxon>Sar</taxon>
        <taxon>Stramenopiles</taxon>
        <taxon>Ochrophyta</taxon>
        <taxon>Bacillariophyta</taxon>
        <taxon>Bacillariophyceae</taxon>
        <taxon>Bacillariophycidae</taxon>
        <taxon>Naviculales</taxon>
        <taxon>Naviculaceae</taxon>
        <taxon>Seminavis</taxon>
    </lineage>
</organism>
<feature type="compositionally biased region" description="Low complexity" evidence="1">
    <location>
        <begin position="106"/>
        <end position="123"/>
    </location>
</feature>
<keyword evidence="3" id="KW-1185">Reference proteome</keyword>
<dbReference type="OrthoDB" id="49298at2759"/>
<gene>
    <name evidence="2" type="ORF">SEMRO_1660_G289320.1</name>
</gene>
<feature type="compositionally biased region" description="Polar residues" evidence="1">
    <location>
        <begin position="146"/>
        <end position="157"/>
    </location>
</feature>
<reference evidence="2" key="1">
    <citation type="submission" date="2020-06" db="EMBL/GenBank/DDBJ databases">
        <authorList>
            <consortium name="Plant Systems Biology data submission"/>
        </authorList>
    </citation>
    <scope>NUCLEOTIDE SEQUENCE</scope>
    <source>
        <strain evidence="2">D6</strain>
    </source>
</reference>
<dbReference type="AlphaFoldDB" id="A0A9N8ENZ2"/>
<evidence type="ECO:0000313" key="2">
    <source>
        <dbReference type="EMBL" id="CAB9525322.1"/>
    </source>
</evidence>
<name>A0A9N8ENZ2_9STRA</name>
<accession>A0A9N8ENZ2</accession>
<dbReference type="Proteomes" id="UP001153069">
    <property type="component" value="Unassembled WGS sequence"/>
</dbReference>
<evidence type="ECO:0000313" key="3">
    <source>
        <dbReference type="Proteomes" id="UP001153069"/>
    </source>
</evidence>
<comment type="caution">
    <text evidence="2">The sequence shown here is derived from an EMBL/GenBank/DDBJ whole genome shotgun (WGS) entry which is preliminary data.</text>
</comment>
<dbReference type="EMBL" id="CAICTM010001658">
    <property type="protein sequence ID" value="CAB9525322.1"/>
    <property type="molecule type" value="Genomic_DNA"/>
</dbReference>
<feature type="region of interest" description="Disordered" evidence="1">
    <location>
        <begin position="103"/>
        <end position="123"/>
    </location>
</feature>
<protein>
    <submittedName>
        <fullName evidence="2">Uncharacterized protein</fullName>
    </submittedName>
</protein>
<proteinExistence type="predicted"/>
<evidence type="ECO:0000256" key="1">
    <source>
        <dbReference type="SAM" id="MobiDB-lite"/>
    </source>
</evidence>
<sequence length="410" mass="42216">MLCCTSLWQDPASAYNAQTNDAGVSPFPGQRRPLVQSAGNGNLVMPPSPLMVNVVIPPGMQAGQTLQVAAPDGSRTVSATIPQGMEAGQSFFVTFPNAVAGSTADNQSNGSGSNGSGNVNNATSAAPAAAPMAAAPVLPPVASPLNTKPDQSGTPFSQALDRPTAVNAPRPIQQQQPMAPPHQHLNSNSTANQQHLLLVNVPPGAQAGSTLYVQVPGENRTLAAKVPPGVAQFHVAYQPRASAPPAPTIHPNSNNRIGNSTANPIPTNNNGQKLILVRVPPGTAPGTTLHVEVPDEPGRILAAQVPRGVSEFQVAYMPRNGNVTQQGYDIPQRPGNMQSQGNMQGPGNMMLPYVGAAALAGAAGVAMYDHYHNAAAYQDYGADGYDTGAYDAGAYDYGAGADYGGDYGDF</sequence>
<feature type="region of interest" description="Disordered" evidence="1">
    <location>
        <begin position="140"/>
        <end position="161"/>
    </location>
</feature>